<gene>
    <name evidence="1" type="ORF">Amon02_000672500</name>
</gene>
<organism evidence="1 2">
    <name type="scientific">Ambrosiozyma monospora</name>
    <name type="common">Yeast</name>
    <name type="synonym">Endomycopsis monosporus</name>
    <dbReference type="NCBI Taxonomy" id="43982"/>
    <lineage>
        <taxon>Eukaryota</taxon>
        <taxon>Fungi</taxon>
        <taxon>Dikarya</taxon>
        <taxon>Ascomycota</taxon>
        <taxon>Saccharomycotina</taxon>
        <taxon>Pichiomycetes</taxon>
        <taxon>Pichiales</taxon>
        <taxon>Pichiaceae</taxon>
        <taxon>Ambrosiozyma</taxon>
    </lineage>
</organism>
<protein>
    <submittedName>
        <fullName evidence="1">Unnamed protein product</fullName>
    </submittedName>
</protein>
<name>A0ACB5T9P3_AMBMO</name>
<evidence type="ECO:0000313" key="1">
    <source>
        <dbReference type="EMBL" id="GME84277.1"/>
    </source>
</evidence>
<accession>A0ACB5T9P3</accession>
<keyword evidence="2" id="KW-1185">Reference proteome</keyword>
<evidence type="ECO:0000313" key="2">
    <source>
        <dbReference type="Proteomes" id="UP001165064"/>
    </source>
</evidence>
<reference evidence="1" key="1">
    <citation type="submission" date="2023-04" db="EMBL/GenBank/DDBJ databases">
        <title>Ambrosiozyma monospora NBRC 10751.</title>
        <authorList>
            <person name="Ichikawa N."/>
            <person name="Sato H."/>
            <person name="Tonouchi N."/>
        </authorList>
    </citation>
    <scope>NUCLEOTIDE SEQUENCE</scope>
    <source>
        <strain evidence="1">NBRC 10751</strain>
    </source>
</reference>
<proteinExistence type="predicted"/>
<sequence length="208" mass="23741">MVITHLNLSHEPHSTLIGHQLNRNLTLRLQLFQMGNKTKKTTHSRSGILKAKTVEDKYQSLHHGPNSKVFNGLTEEIKEYVNAIAPTSIELATRNRIYRQLNEQLKMLWPDAEARCFGSFATALFLPESDMDVCILSATTNHRYKNSEKITELANHLQSCGLYYDVVAVIETRVPIIKLGDKESVEIYIMFAMVVSVDIPQLVWSMHF</sequence>
<comment type="caution">
    <text evidence="1">The sequence shown here is derived from an EMBL/GenBank/DDBJ whole genome shotgun (WGS) entry which is preliminary data.</text>
</comment>
<dbReference type="Proteomes" id="UP001165064">
    <property type="component" value="Unassembled WGS sequence"/>
</dbReference>
<dbReference type="EMBL" id="BSXS01005376">
    <property type="protein sequence ID" value="GME84277.1"/>
    <property type="molecule type" value="Genomic_DNA"/>
</dbReference>